<dbReference type="Pfam" id="PF13298">
    <property type="entry name" value="LigD_N"/>
    <property type="match status" value="1"/>
</dbReference>
<evidence type="ECO:0000313" key="2">
    <source>
        <dbReference type="EMBL" id="APZ92064.1"/>
    </source>
</evidence>
<accession>A0A1P8WDE7</accession>
<sequence length="114" mass="13106">MILEHNHPFLHWDLLMERDGALASWRLLQPVVCGQWIDAEVLPDHRMMYLDYEGPVSRDRGSVKRIAGGTFRQLTAVTGPTDSTTTSFELADCELAMQAMLRTRTDCPPQWRFE</sequence>
<dbReference type="AlphaFoldDB" id="A0A1P8WDE7"/>
<name>A0A1P8WDE7_9PLAN</name>
<organism evidence="2 3">
    <name type="scientific">Fuerstiella marisgermanici</name>
    <dbReference type="NCBI Taxonomy" id="1891926"/>
    <lineage>
        <taxon>Bacteria</taxon>
        <taxon>Pseudomonadati</taxon>
        <taxon>Planctomycetota</taxon>
        <taxon>Planctomycetia</taxon>
        <taxon>Planctomycetales</taxon>
        <taxon>Planctomycetaceae</taxon>
        <taxon>Fuerstiella</taxon>
    </lineage>
</organism>
<feature type="domain" description="DNA ligase D 3'-phosphoesterase" evidence="1">
    <location>
        <begin position="4"/>
        <end position="96"/>
    </location>
</feature>
<proteinExistence type="predicted"/>
<evidence type="ECO:0000313" key="3">
    <source>
        <dbReference type="Proteomes" id="UP000187735"/>
    </source>
</evidence>
<dbReference type="STRING" id="1891926.Fuma_01668"/>
<keyword evidence="3" id="KW-1185">Reference proteome</keyword>
<reference evidence="2 3" key="1">
    <citation type="journal article" date="2016" name="Front. Microbiol.">
        <title>Fuerstia marisgermanicae gen. nov., sp. nov., an Unusual Member of the Phylum Planctomycetes from the German Wadden Sea.</title>
        <authorList>
            <person name="Kohn T."/>
            <person name="Heuer A."/>
            <person name="Jogler M."/>
            <person name="Vollmers J."/>
            <person name="Boedeker C."/>
            <person name="Bunk B."/>
            <person name="Rast P."/>
            <person name="Borchert D."/>
            <person name="Glockner I."/>
            <person name="Freese H.M."/>
            <person name="Klenk H.P."/>
            <person name="Overmann J."/>
            <person name="Kaster A.K."/>
            <person name="Rohde M."/>
            <person name="Wiegand S."/>
            <person name="Jogler C."/>
        </authorList>
    </citation>
    <scope>NUCLEOTIDE SEQUENCE [LARGE SCALE GENOMIC DNA]</scope>
    <source>
        <strain evidence="2 3">NH11</strain>
    </source>
</reference>
<evidence type="ECO:0000259" key="1">
    <source>
        <dbReference type="Pfam" id="PF13298"/>
    </source>
</evidence>
<protein>
    <recommendedName>
        <fullName evidence="1">DNA ligase D 3'-phosphoesterase domain-containing protein</fullName>
    </recommendedName>
</protein>
<gene>
    <name evidence="2" type="ORF">Fuma_01668</name>
</gene>
<dbReference type="InterPro" id="IPR014144">
    <property type="entry name" value="LigD_PE_domain"/>
</dbReference>
<dbReference type="Proteomes" id="UP000187735">
    <property type="component" value="Chromosome"/>
</dbReference>
<dbReference type="EMBL" id="CP017641">
    <property type="protein sequence ID" value="APZ92064.1"/>
    <property type="molecule type" value="Genomic_DNA"/>
</dbReference>
<dbReference type="KEGG" id="fmr:Fuma_01668"/>